<evidence type="ECO:0000313" key="1">
    <source>
        <dbReference type="EMBL" id="SVC66345.1"/>
    </source>
</evidence>
<protein>
    <recommendedName>
        <fullName evidence="2">Sulfotransferase domain-containing protein</fullName>
    </recommendedName>
</protein>
<dbReference type="AlphaFoldDB" id="A0A382P177"/>
<reference evidence="1" key="1">
    <citation type="submission" date="2018-05" db="EMBL/GenBank/DDBJ databases">
        <authorList>
            <person name="Lanie J.A."/>
            <person name="Ng W.-L."/>
            <person name="Kazmierczak K.M."/>
            <person name="Andrzejewski T.M."/>
            <person name="Davidsen T.M."/>
            <person name="Wayne K.J."/>
            <person name="Tettelin H."/>
            <person name="Glass J.I."/>
            <person name="Rusch D."/>
            <person name="Podicherti R."/>
            <person name="Tsui H.-C.T."/>
            <person name="Winkler M.E."/>
        </authorList>
    </citation>
    <scope>NUCLEOTIDE SEQUENCE</scope>
</reference>
<dbReference type="EMBL" id="UINC01103736">
    <property type="protein sequence ID" value="SVC66345.1"/>
    <property type="molecule type" value="Genomic_DNA"/>
</dbReference>
<name>A0A382P177_9ZZZZ</name>
<gene>
    <name evidence="1" type="ORF">METZ01_LOCUS319199</name>
</gene>
<organism evidence="1">
    <name type="scientific">marine metagenome</name>
    <dbReference type="NCBI Taxonomy" id="408172"/>
    <lineage>
        <taxon>unclassified sequences</taxon>
        <taxon>metagenomes</taxon>
        <taxon>ecological metagenomes</taxon>
    </lineage>
</organism>
<sequence>MKTIIEYVAGTKGDMLCRFLNNEPPNKDKYGKTLPINFGVQNWMKELNPYNLTLYRFEETLSKNTKEYITAHPLWVTHQDEYISLLEKYEYEILSIKFEPKHYATITIESIIKNDLQPARNKLSMIPDFAYKMRGRTNDLFNEMTEHRTLLSYEELFCSDLPYPLNPDRKEEWLNLVENSWCVYYGHGYKEWKLPQTNTSGNNDYIKNVERYLEQWMK</sequence>
<accession>A0A382P177</accession>
<proteinExistence type="predicted"/>
<evidence type="ECO:0008006" key="2">
    <source>
        <dbReference type="Google" id="ProtNLM"/>
    </source>
</evidence>